<feature type="compositionally biased region" description="Acidic residues" evidence="1">
    <location>
        <begin position="235"/>
        <end position="252"/>
    </location>
</feature>
<sequence>MFRGERQPFPLGGPFEDMSHLMQRCPVLYQNSQSQHANRHNQVASPWGFRVIRKLCVPLTSGSFLGLLRIAHVTKQWEPRYPVRLRVVLIRKRRVQTRSSREMIQDLQEEPKKCSSYGDLTAMSNPAAGSICIDSSSPLQALRKFARTPDKTVVTPKKEEEEEEEEEEKEVKEEVEMEENISNSNEEPETSDQTPDPSPDSTNKEVRMVRTCLLGEAKAREACSKVIVQYPVEEEHSEDEAVPDETDEDEVSDNTQSKSGCSNVESPIPTEQVL</sequence>
<gene>
    <name evidence="2" type="ORF">NDU88_005523</name>
</gene>
<evidence type="ECO:0000256" key="1">
    <source>
        <dbReference type="SAM" id="MobiDB-lite"/>
    </source>
</evidence>
<feature type="compositionally biased region" description="Polar residues" evidence="1">
    <location>
        <begin position="180"/>
        <end position="201"/>
    </location>
</feature>
<name>A0AAV7TB17_PLEWA</name>
<accession>A0AAV7TB17</accession>
<feature type="region of interest" description="Disordered" evidence="1">
    <location>
        <begin position="229"/>
        <end position="274"/>
    </location>
</feature>
<keyword evidence="3" id="KW-1185">Reference proteome</keyword>
<evidence type="ECO:0000313" key="2">
    <source>
        <dbReference type="EMBL" id="KAJ1173697.1"/>
    </source>
</evidence>
<reference evidence="2" key="1">
    <citation type="journal article" date="2022" name="bioRxiv">
        <title>Sequencing and chromosome-scale assembly of the giantPleurodeles waltlgenome.</title>
        <authorList>
            <person name="Brown T."/>
            <person name="Elewa A."/>
            <person name="Iarovenko S."/>
            <person name="Subramanian E."/>
            <person name="Araus A.J."/>
            <person name="Petzold A."/>
            <person name="Susuki M."/>
            <person name="Suzuki K.-i.T."/>
            <person name="Hayashi T."/>
            <person name="Toyoda A."/>
            <person name="Oliveira C."/>
            <person name="Osipova E."/>
            <person name="Leigh N.D."/>
            <person name="Simon A."/>
            <person name="Yun M.H."/>
        </authorList>
    </citation>
    <scope>NUCLEOTIDE SEQUENCE</scope>
    <source>
        <strain evidence="2">20211129_DDA</strain>
        <tissue evidence="2">Liver</tissue>
    </source>
</reference>
<comment type="caution">
    <text evidence="2">The sequence shown here is derived from an EMBL/GenBank/DDBJ whole genome shotgun (WGS) entry which is preliminary data.</text>
</comment>
<protein>
    <submittedName>
        <fullName evidence="2">Uncharacterized protein</fullName>
    </submittedName>
</protein>
<evidence type="ECO:0000313" key="3">
    <source>
        <dbReference type="Proteomes" id="UP001066276"/>
    </source>
</evidence>
<proteinExistence type="predicted"/>
<dbReference type="EMBL" id="JANPWB010000007">
    <property type="protein sequence ID" value="KAJ1173697.1"/>
    <property type="molecule type" value="Genomic_DNA"/>
</dbReference>
<feature type="region of interest" description="Disordered" evidence="1">
    <location>
        <begin position="152"/>
        <end position="208"/>
    </location>
</feature>
<dbReference type="Proteomes" id="UP001066276">
    <property type="component" value="Chromosome 4_1"/>
</dbReference>
<organism evidence="2 3">
    <name type="scientific">Pleurodeles waltl</name>
    <name type="common">Iberian ribbed newt</name>
    <dbReference type="NCBI Taxonomy" id="8319"/>
    <lineage>
        <taxon>Eukaryota</taxon>
        <taxon>Metazoa</taxon>
        <taxon>Chordata</taxon>
        <taxon>Craniata</taxon>
        <taxon>Vertebrata</taxon>
        <taxon>Euteleostomi</taxon>
        <taxon>Amphibia</taxon>
        <taxon>Batrachia</taxon>
        <taxon>Caudata</taxon>
        <taxon>Salamandroidea</taxon>
        <taxon>Salamandridae</taxon>
        <taxon>Pleurodelinae</taxon>
        <taxon>Pleurodeles</taxon>
    </lineage>
</organism>
<feature type="compositionally biased region" description="Polar residues" evidence="1">
    <location>
        <begin position="253"/>
        <end position="265"/>
    </location>
</feature>
<dbReference type="AlphaFoldDB" id="A0AAV7TB17"/>